<comment type="caution">
    <text evidence="2">The sequence shown here is derived from an EMBL/GenBank/DDBJ whole genome shotgun (WGS) entry which is preliminary data.</text>
</comment>
<proteinExistence type="predicted"/>
<organism evidence="2 3">
    <name type="scientific">Halalkalibacter suaedae</name>
    <dbReference type="NCBI Taxonomy" id="2822140"/>
    <lineage>
        <taxon>Bacteria</taxon>
        <taxon>Bacillati</taxon>
        <taxon>Bacillota</taxon>
        <taxon>Bacilli</taxon>
        <taxon>Bacillales</taxon>
        <taxon>Bacillaceae</taxon>
        <taxon>Halalkalibacter</taxon>
    </lineage>
</organism>
<evidence type="ECO:0000313" key="2">
    <source>
        <dbReference type="EMBL" id="MBP3952956.1"/>
    </source>
</evidence>
<accession>A0A940X0L7</accession>
<keyword evidence="3" id="KW-1185">Reference proteome</keyword>
<evidence type="ECO:0000313" key="3">
    <source>
        <dbReference type="Proteomes" id="UP000678228"/>
    </source>
</evidence>
<dbReference type="AlphaFoldDB" id="A0A940X0L7"/>
<feature type="compositionally biased region" description="Basic and acidic residues" evidence="1">
    <location>
        <begin position="1"/>
        <end position="21"/>
    </location>
</feature>
<evidence type="ECO:0000256" key="1">
    <source>
        <dbReference type="SAM" id="MobiDB-lite"/>
    </source>
</evidence>
<dbReference type="RefSeq" id="WP_210598803.1">
    <property type="nucleotide sequence ID" value="NZ_JAGKSQ010000008.1"/>
</dbReference>
<name>A0A940X0L7_9BACI</name>
<sequence>MYIPKYPEDFNDSLRNKKTSEGDLNNKINNEISNMIEFMEENQTNNHSVAFEDVLIIIDRIYEDDDNYFEISVAKHHSRGIVR</sequence>
<feature type="region of interest" description="Disordered" evidence="1">
    <location>
        <begin position="1"/>
        <end position="26"/>
    </location>
</feature>
<reference evidence="2" key="1">
    <citation type="submission" date="2021-03" db="EMBL/GenBank/DDBJ databases">
        <title>Bacillus suaedae sp. nov., isolated from Suaeda aralocaspica.</title>
        <authorList>
            <person name="Lei R.F.R."/>
        </authorList>
    </citation>
    <scope>NUCLEOTIDE SEQUENCE</scope>
    <source>
        <strain evidence="2">YZJH907-2</strain>
    </source>
</reference>
<gene>
    <name evidence="2" type="ORF">J7W16_17675</name>
</gene>
<dbReference type="EMBL" id="JAGKSQ010000008">
    <property type="protein sequence ID" value="MBP3952956.1"/>
    <property type="molecule type" value="Genomic_DNA"/>
</dbReference>
<protein>
    <submittedName>
        <fullName evidence="2">Uncharacterized protein</fullName>
    </submittedName>
</protein>
<dbReference type="Proteomes" id="UP000678228">
    <property type="component" value="Unassembled WGS sequence"/>
</dbReference>